<keyword evidence="9" id="KW-1185">Reference proteome</keyword>
<organism evidence="8 9">
    <name type="scientific">Anabaena azotica FACHB-119</name>
    <dbReference type="NCBI Taxonomy" id="947527"/>
    <lineage>
        <taxon>Bacteria</taxon>
        <taxon>Bacillati</taxon>
        <taxon>Cyanobacteriota</taxon>
        <taxon>Cyanophyceae</taxon>
        <taxon>Nostocales</taxon>
        <taxon>Nostocaceae</taxon>
        <taxon>Anabaena</taxon>
        <taxon>Anabaena azotica</taxon>
    </lineage>
</organism>
<dbReference type="Proteomes" id="UP000661112">
    <property type="component" value="Unassembled WGS sequence"/>
</dbReference>
<feature type="region of interest" description="Disordered" evidence="5">
    <location>
        <begin position="190"/>
        <end position="221"/>
    </location>
</feature>
<evidence type="ECO:0000256" key="3">
    <source>
        <dbReference type="ARBA" id="ARBA00022989"/>
    </source>
</evidence>
<dbReference type="RefSeq" id="WP_190478670.1">
    <property type="nucleotide sequence ID" value="NZ_JACJSG010000056.1"/>
</dbReference>
<evidence type="ECO:0000259" key="7">
    <source>
        <dbReference type="Pfam" id="PF04357"/>
    </source>
</evidence>
<protein>
    <submittedName>
        <fullName evidence="8">Translocation/assembly module TamB domain-containing protein</fullName>
    </submittedName>
</protein>
<feature type="compositionally biased region" description="Pro residues" evidence="5">
    <location>
        <begin position="207"/>
        <end position="219"/>
    </location>
</feature>
<evidence type="ECO:0000256" key="5">
    <source>
        <dbReference type="SAM" id="MobiDB-lite"/>
    </source>
</evidence>
<feature type="compositionally biased region" description="Low complexity" evidence="5">
    <location>
        <begin position="197"/>
        <end position="206"/>
    </location>
</feature>
<dbReference type="Pfam" id="PF04357">
    <property type="entry name" value="TamB"/>
    <property type="match status" value="1"/>
</dbReference>
<sequence length="2064" mass="218990">MINSSKQNQRSQTPRRSIWLLILTRGGITIGGILIVALMGGIWRLWTFVQKELTPLAQESLTTTLNRPVKLGKVTHFSLTGVQFAASSIPPTPTDPDKATVDAVEVGFNPLQLVFNRQLKLNVTLVNPNVYVEQDQQGRWLSTTISPPGQKGVIKTNLENIYFRNGKLLLLPQVRTAVLGTGDWGLGTGKTAGGTISPLSPSSPSSPSSPPSPPTPLPPIGFSQLNGSAKLLEKNKVIQFTARGTADSGGKVDIIEGLMRLKTTAAKVHLRGEELLAADITRLVKIPIILQAGRVNGDLRIQLAPGQKTLLYGSADLQKVTLQIPRAPQAFNNTQGNLYFQGTEVKLENIFSNYGSIPVVAAGTVDTVAGFKLTGRVNQVSVVDAQKTLNLKLPFPVAGQLQANLQVLGAATAPILSGTVNTIKTARIDKVDFQSVTSKFAFSPQERLVTLRDIQGKTTVGGVVTGGGRVLVGENSQVNLNFTAKNLAGDAIAKLYNINNTFKIGNVAATAQVTGAPTNAKTLVNFTAPQAAYPATGQVIVTPNRQFNFRNVALSVGGGKVRGYGTYINERWQAVADASGVNLTPFVNQNQLQNISLTGAKFNGRLFLAGTTAPFQVVSIRTQGAGVQIGGGTISVSNLQLQDKTFAAKLVANNVRLASILKNAPPALTNPITGRFQVAGDRENFSLKTLQATGDARLGVGRGTVTASNIQLADGVYQAQVQANNVPVQRLATVPQQFQGNLTGKFAIAGSTESFSPQNIQATGQARVNVGNGTITAANIQLANGVYQAQVQANNVPVQRLAAVPRQFQGNLTGKFAVAGSTESFSPQNIQATGQARVNVGNGTITAANIQLANGRYQAQVQANNVPVQRLAAVPRQFQGNLTGQLNVAGSTASFSPQTIQGNGQARVNVGNGTITAANIQLANGRYQAQVQANNVPVQRFAAVPPQFQGNLTGQLNVAGSLASFSPQTIQARGEGQLNVASGGTINASNIQLAKGRYQAVVAATGVQLNRFNQRLRGQFGGQLQLVGNLGSTRLADVRAAGQVQLSQGLPGVERPLNAAIAWNGERLTIQQATAPGLNVSGNILANANRPGIPTITALNLNVQAQDFNLQQLPITLPNQVAVAGRVDFNGQVTGKLPLPNVNGQFTLKDLVVENIAFEPLLTGNIQSAAGRGLNFNLAGKSDRLALNLDSNNRPQSFLVQWREALASGQARGNDWALKVANFPLQLLNLSPPPNLRLGSGRIAGTATGDVQFNQRTLASNGNIAIANPEIGRLKGDGLTAQFRYGNGTTTITSSQFTKGKSRYTLAGNFGQTPQGPRIQGQLNVSQGEIQDVLTVAQIFDLQDFQRNGAEPNYGSASDLKTYPQGLSNQPLFEQINRFSEINALNDQREQERNASPIPNLADLRGTFNGEVAIDNTTANGLAVQFNLNGQNFVWGKESQQNRYYRAENIIAEGSFANGVLQLRPVRIELPNSSLLAFTGNIGGNEQSGQLRVNNFPLELLNNFVNLPIGVTGKLSGTAALAGSVANPQSKGELQITEGKLNQKPVESAAASFSYANGRLNFGSTVAIAGPQPVNITGSIPYQLPFASVAPDSNQITLDINVENEGLALLNLLTNQVAFEEGQGQVDVTVRGTRQQPEVNGIAIIKDATFSAQALPEKIKGVTGKVLFDFDQIVVDSLQGKFSLGQVQAAGEIPIFNSDRIAVSNPLTVNLEQLKLNLKGLYQGGANGNLQITGSALNPKIGGTVNLYDGQVLLAESSDNQPANSANAISLTKFNKQNTSISANANTSFNNLELELGNNVQITRPPLLSFRAVGSLRVNGSFADPIPVGTISLTKGGVNLFTTQFNLASGYTHTATFRANQPRDPDLDIQLLAKVLEVIPNSDLNRNNAVGLSNLETVRVEANIKGPASRLNDNLELISSPARSETELVALLGGGFVDTQGRGDSTLGLINIAGSAVFGNFQGAFNQIGNAFGLSELRIFPTIISENPEVNNNSNNRSGSSIELAAEAGVDISNKLSISSIKILTANDPFQWGINYRINDQFRVRASTNLEDDSRAVFEYQTRF</sequence>
<comment type="caution">
    <text evidence="8">The sequence shown here is derived from an EMBL/GenBank/DDBJ whole genome shotgun (WGS) entry which is preliminary data.</text>
</comment>
<dbReference type="InterPro" id="IPR053022">
    <property type="entry name" value="Chloroplast_translocon_comp"/>
</dbReference>
<evidence type="ECO:0000256" key="6">
    <source>
        <dbReference type="SAM" id="Phobius"/>
    </source>
</evidence>
<evidence type="ECO:0000256" key="1">
    <source>
        <dbReference type="ARBA" id="ARBA00004167"/>
    </source>
</evidence>
<reference evidence="8 9" key="1">
    <citation type="journal article" date="2020" name="ISME J.">
        <title>Comparative genomics reveals insights into cyanobacterial evolution and habitat adaptation.</title>
        <authorList>
            <person name="Chen M.Y."/>
            <person name="Teng W.K."/>
            <person name="Zhao L."/>
            <person name="Hu C.X."/>
            <person name="Zhou Y.K."/>
            <person name="Han B.P."/>
            <person name="Song L.R."/>
            <person name="Shu W.S."/>
        </authorList>
    </citation>
    <scope>NUCLEOTIDE SEQUENCE [LARGE SCALE GENOMIC DNA]</scope>
    <source>
        <strain evidence="8 9">FACHB-119</strain>
    </source>
</reference>
<name>A0ABR8DBZ9_9NOST</name>
<keyword evidence="4 6" id="KW-0472">Membrane</keyword>
<accession>A0ABR8DBZ9</accession>
<feature type="domain" description="Translocation and assembly module TamB C-terminal" evidence="7">
    <location>
        <begin position="1678"/>
        <end position="2064"/>
    </location>
</feature>
<feature type="transmembrane region" description="Helical" evidence="6">
    <location>
        <begin position="20"/>
        <end position="46"/>
    </location>
</feature>
<evidence type="ECO:0000313" key="8">
    <source>
        <dbReference type="EMBL" id="MBD2504659.1"/>
    </source>
</evidence>
<evidence type="ECO:0000313" key="9">
    <source>
        <dbReference type="Proteomes" id="UP000661112"/>
    </source>
</evidence>
<dbReference type="PANTHER" id="PTHR34457">
    <property type="entry name" value="EMBRYO DEFECTIVE 2410"/>
    <property type="match status" value="1"/>
</dbReference>
<keyword evidence="3 6" id="KW-1133">Transmembrane helix</keyword>
<keyword evidence="2 6" id="KW-0812">Transmembrane</keyword>
<evidence type="ECO:0000256" key="4">
    <source>
        <dbReference type="ARBA" id="ARBA00023136"/>
    </source>
</evidence>
<proteinExistence type="predicted"/>
<dbReference type="PANTHER" id="PTHR34457:SF3">
    <property type="entry name" value="PROTEIN TIC236, CHLOROPLASTIC"/>
    <property type="match status" value="1"/>
</dbReference>
<evidence type="ECO:0000256" key="2">
    <source>
        <dbReference type="ARBA" id="ARBA00022692"/>
    </source>
</evidence>
<comment type="subcellular location">
    <subcellularLocation>
        <location evidence="1">Membrane</location>
        <topology evidence="1">Single-pass membrane protein</topology>
    </subcellularLocation>
</comment>
<gene>
    <name evidence="8" type="ORF">H6G83_29310</name>
</gene>
<dbReference type="EMBL" id="JACJSG010000056">
    <property type="protein sequence ID" value="MBD2504659.1"/>
    <property type="molecule type" value="Genomic_DNA"/>
</dbReference>
<dbReference type="InterPro" id="IPR007452">
    <property type="entry name" value="TamB_C"/>
</dbReference>